<name>A0A1F8ACT2_9EURO</name>
<organism evidence="3 4">
    <name type="scientific">Aspergillus bombycis</name>
    <dbReference type="NCBI Taxonomy" id="109264"/>
    <lineage>
        <taxon>Eukaryota</taxon>
        <taxon>Fungi</taxon>
        <taxon>Dikarya</taxon>
        <taxon>Ascomycota</taxon>
        <taxon>Pezizomycotina</taxon>
        <taxon>Eurotiomycetes</taxon>
        <taxon>Eurotiomycetidae</taxon>
        <taxon>Eurotiales</taxon>
        <taxon>Aspergillaceae</taxon>
        <taxon>Aspergillus</taxon>
    </lineage>
</organism>
<dbReference type="STRING" id="109264.A0A1F8ACT2"/>
<gene>
    <name evidence="3" type="ORF">ABOM_002285</name>
</gene>
<evidence type="ECO:0000256" key="2">
    <source>
        <dbReference type="SAM" id="MobiDB-lite"/>
    </source>
</evidence>
<keyword evidence="1" id="KW-0560">Oxidoreductase</keyword>
<evidence type="ECO:0000313" key="3">
    <source>
        <dbReference type="EMBL" id="OGM49148.1"/>
    </source>
</evidence>
<dbReference type="AlphaFoldDB" id="A0A1F8ACT2"/>
<proteinExistence type="predicted"/>
<protein>
    <recommendedName>
        <fullName evidence="5">Short-chain dehydrogenase/reductase</fullName>
    </recommendedName>
</protein>
<sequence>MASIATVLDNNADITRRYGSGLVAVFVGGTSGIGESTARAFIRNTDASRAYLIGRDQTRAMQIIEELHQIKPDSQVTFIQSDVSLLREVDDACSAIQQKEDKVNILFLSPGVGTTTGRDETDEGLDKKLNLHYYSRMRFVANLLPQLMKAGDESEQTVTHERPLSRVISVLEAGGEAALHLDDLSLQTHYSLRNCAKHAITMNSVSMEHLAASYPQISFIHSFPGIVRTRLNRNFSTATKYAVTALMVLARPWEIKLNESGERHLYAASSPRFPPQKDKDGIPDVAEGSDGHPGSGFYRLDSTGSTYKPSKIMEVYRADGVRSSIWKHTLDVFAKVRGAPEVEP</sequence>
<dbReference type="SUPFAM" id="SSF51735">
    <property type="entry name" value="NAD(P)-binding Rossmann-fold domains"/>
    <property type="match status" value="1"/>
</dbReference>
<dbReference type="InterPro" id="IPR002347">
    <property type="entry name" value="SDR_fam"/>
</dbReference>
<dbReference type="GO" id="GO:0016491">
    <property type="term" value="F:oxidoreductase activity"/>
    <property type="evidence" value="ECO:0007669"/>
    <property type="project" value="UniProtKB-KW"/>
</dbReference>
<dbReference type="GeneID" id="34445675"/>
<accession>A0A1F8ACT2</accession>
<dbReference type="EMBL" id="LYCR01000011">
    <property type="protein sequence ID" value="OGM49148.1"/>
    <property type="molecule type" value="Genomic_DNA"/>
</dbReference>
<dbReference type="InterPro" id="IPR052228">
    <property type="entry name" value="Sec_Metab_Biosynth_Oxidored"/>
</dbReference>
<dbReference type="OrthoDB" id="2898509at2759"/>
<evidence type="ECO:0008006" key="5">
    <source>
        <dbReference type="Google" id="ProtNLM"/>
    </source>
</evidence>
<dbReference type="InterPro" id="IPR036291">
    <property type="entry name" value="NAD(P)-bd_dom_sf"/>
</dbReference>
<dbReference type="RefSeq" id="XP_022392865.1">
    <property type="nucleotide sequence ID" value="XM_022529415.1"/>
</dbReference>
<dbReference type="Proteomes" id="UP000179179">
    <property type="component" value="Unassembled WGS sequence"/>
</dbReference>
<keyword evidence="4" id="KW-1185">Reference proteome</keyword>
<evidence type="ECO:0000256" key="1">
    <source>
        <dbReference type="ARBA" id="ARBA00023002"/>
    </source>
</evidence>
<comment type="caution">
    <text evidence="3">The sequence shown here is derived from an EMBL/GenBank/DDBJ whole genome shotgun (WGS) entry which is preliminary data.</text>
</comment>
<dbReference type="PANTHER" id="PTHR47534">
    <property type="entry name" value="YALI0E05731P"/>
    <property type="match status" value="1"/>
</dbReference>
<feature type="region of interest" description="Disordered" evidence="2">
    <location>
        <begin position="266"/>
        <end position="301"/>
    </location>
</feature>
<evidence type="ECO:0000313" key="4">
    <source>
        <dbReference type="Proteomes" id="UP000179179"/>
    </source>
</evidence>
<dbReference type="Pfam" id="PF00106">
    <property type="entry name" value="adh_short"/>
    <property type="match status" value="1"/>
</dbReference>
<dbReference type="PANTHER" id="PTHR47534:SF2">
    <property type="entry name" value="KETOREDUCTASE (KR) DOMAIN-CONTAINING PROTEIN-RELATED"/>
    <property type="match status" value="1"/>
</dbReference>
<reference evidence="3 4" key="1">
    <citation type="journal article" date="2016" name="Genome Biol. Evol.">
        <title>Draft genome sequence of an aflatoxigenic Aspergillus species, A. bombycis.</title>
        <authorList>
            <person name="Moore G.G."/>
            <person name="Mack B.M."/>
            <person name="Beltz S.B."/>
            <person name="Gilbert M.K."/>
        </authorList>
    </citation>
    <scope>NUCLEOTIDE SEQUENCE [LARGE SCALE GENOMIC DNA]</scope>
    <source>
        <strain evidence="4">NRRL 26010</strain>
    </source>
</reference>
<dbReference type="Gene3D" id="3.40.50.720">
    <property type="entry name" value="NAD(P)-binding Rossmann-like Domain"/>
    <property type="match status" value="1"/>
</dbReference>